<dbReference type="EC" id="3.2.1.78" evidence="3"/>
<dbReference type="Gramene" id="KQL16047">
    <property type="protein sequence ID" value="KQL16047"/>
    <property type="gene ID" value="SETIT_024351mg"/>
</dbReference>
<dbReference type="eggNOG" id="ENOG502QS4Q">
    <property type="taxonomic scope" value="Eukaryota"/>
</dbReference>
<feature type="domain" description="Glycoside hydrolase family 5" evidence="7">
    <location>
        <begin position="100"/>
        <end position="431"/>
    </location>
</feature>
<reference evidence="9" key="1">
    <citation type="journal article" date="2012" name="Nat. Biotechnol.">
        <title>Reference genome sequence of the model plant Setaria.</title>
        <authorList>
            <person name="Bennetzen J.L."/>
            <person name="Schmutz J."/>
            <person name="Wang H."/>
            <person name="Percifield R."/>
            <person name="Hawkins J."/>
            <person name="Pontaroli A.C."/>
            <person name="Estep M."/>
            <person name="Feng L."/>
            <person name="Vaughn J.N."/>
            <person name="Grimwood J."/>
            <person name="Jenkins J."/>
            <person name="Barry K."/>
            <person name="Lindquist E."/>
            <person name="Hellsten U."/>
            <person name="Deshpande S."/>
            <person name="Wang X."/>
            <person name="Wu X."/>
            <person name="Mitros T."/>
            <person name="Triplett J."/>
            <person name="Yang X."/>
            <person name="Ye C.Y."/>
            <person name="Mauro-Herrera M."/>
            <person name="Wang L."/>
            <person name="Li P."/>
            <person name="Sharma M."/>
            <person name="Sharma R."/>
            <person name="Ronald P.C."/>
            <person name="Panaud O."/>
            <person name="Kellogg E.A."/>
            <person name="Brutnell T.P."/>
            <person name="Doust A.N."/>
            <person name="Tuskan G.A."/>
            <person name="Rokhsar D."/>
            <person name="Devos K.M."/>
        </authorList>
    </citation>
    <scope>NUCLEOTIDE SEQUENCE [LARGE SCALE GENOMIC DNA]</scope>
    <source>
        <strain evidence="9">cv. Yugu1</strain>
    </source>
</reference>
<keyword evidence="5" id="KW-0326">Glycosidase</keyword>
<dbReference type="GO" id="GO:0016985">
    <property type="term" value="F:mannan endo-1,4-beta-mannosidase activity"/>
    <property type="evidence" value="ECO:0000318"/>
    <property type="project" value="GO_Central"/>
</dbReference>
<dbReference type="EnsemblPlants" id="KQL16047">
    <property type="protein sequence ID" value="KQL16047"/>
    <property type="gene ID" value="SETIT_024351mg"/>
</dbReference>
<keyword evidence="9" id="KW-1185">Reference proteome</keyword>
<dbReference type="Gene3D" id="3.20.20.80">
    <property type="entry name" value="Glycosidases"/>
    <property type="match status" value="1"/>
</dbReference>
<evidence type="ECO:0000256" key="3">
    <source>
        <dbReference type="ARBA" id="ARBA00012706"/>
    </source>
</evidence>
<dbReference type="InterPro" id="IPR017853">
    <property type="entry name" value="GH"/>
</dbReference>
<evidence type="ECO:0000259" key="7">
    <source>
        <dbReference type="Pfam" id="PF26410"/>
    </source>
</evidence>
<dbReference type="PANTHER" id="PTHR31451:SF54">
    <property type="entry name" value="MANNAN ENDO-1,4-BETA-MANNOSIDASE 6"/>
    <property type="match status" value="1"/>
</dbReference>
<evidence type="ECO:0000256" key="6">
    <source>
        <dbReference type="SAM" id="Phobius"/>
    </source>
</evidence>
<accession>K3ZCS2</accession>
<keyword evidence="6" id="KW-0472">Membrane</keyword>
<organism evidence="8 9">
    <name type="scientific">Setaria italica</name>
    <name type="common">Foxtail millet</name>
    <name type="synonym">Panicum italicum</name>
    <dbReference type="NCBI Taxonomy" id="4555"/>
    <lineage>
        <taxon>Eukaryota</taxon>
        <taxon>Viridiplantae</taxon>
        <taxon>Streptophyta</taxon>
        <taxon>Embryophyta</taxon>
        <taxon>Tracheophyta</taxon>
        <taxon>Spermatophyta</taxon>
        <taxon>Magnoliopsida</taxon>
        <taxon>Liliopsida</taxon>
        <taxon>Poales</taxon>
        <taxon>Poaceae</taxon>
        <taxon>PACMAD clade</taxon>
        <taxon>Panicoideae</taxon>
        <taxon>Panicodae</taxon>
        <taxon>Paniceae</taxon>
        <taxon>Cenchrinae</taxon>
        <taxon>Setaria</taxon>
    </lineage>
</organism>
<dbReference type="PANTHER" id="PTHR31451">
    <property type="match status" value="1"/>
</dbReference>
<name>K3ZCS2_SETIT</name>
<dbReference type="OMA" id="GEGHFFW"/>
<dbReference type="InParanoid" id="K3ZCS2"/>
<keyword evidence="4" id="KW-0378">Hydrolase</keyword>
<dbReference type="AlphaFoldDB" id="K3ZCS2"/>
<comment type="similarity">
    <text evidence="2">Belongs to the glycosyl hydrolase 5 (cellulase A) family.</text>
</comment>
<evidence type="ECO:0000256" key="2">
    <source>
        <dbReference type="ARBA" id="ARBA00005641"/>
    </source>
</evidence>
<reference evidence="8" key="2">
    <citation type="submission" date="2018-08" db="UniProtKB">
        <authorList>
            <consortium name="EnsemblPlants"/>
        </authorList>
    </citation>
    <scope>IDENTIFICATION</scope>
    <source>
        <strain evidence="8">Yugu1</strain>
    </source>
</reference>
<dbReference type="FunCoup" id="K3ZCS2">
    <property type="interactions" value="59"/>
</dbReference>
<sequence length="499" mass="56237">MVQCKHIYSSYTWPPYYSLTRSCCVIATTMKTIFREKARGKVWMIQLILVRGIAVAATILLLTDGSHAHVDRVEMLRDELPPVQRPNVNGEMIRDEQWRMVKTRGSQFVIGDKPFYVNGFNAYWLMILAVDPSTRGKVTEVFQQVAAVGLTVCRTWSFNDGGWRALQKSPAVYEENVFKALDFVVSEARKYRIRLILSLINNWDGYGGKAQYVKWARDAGLNLTSDDDFFSDETVKGYFKNHVKGEHVYTNVTYKDDPTIFAWELMNELRCTSDPTGNKLQAWIQEMAFHVKSIDPDHLLEVGAEGFYGPSSPARLQANPNTYAGHVGTDFIRNHRVLGVDFASVHIYPDTWMSGAAVEAQLKFVQSWMQAHIADAEGVLSMPVVFTEFGVSTKARSAFNATWRDQFVQAVYGVLLASMRRGGAGAGGLLWQVFPEGTDYMDDGYGVVLPRAKDTAGIISAHSKRLLIFNSRCAWSCRWGCKKEEQSEDGDDLLLHDVL</sequence>
<dbReference type="Proteomes" id="UP000004995">
    <property type="component" value="Unassembled WGS sequence"/>
</dbReference>
<evidence type="ECO:0000256" key="5">
    <source>
        <dbReference type="ARBA" id="ARBA00023295"/>
    </source>
</evidence>
<evidence type="ECO:0000313" key="9">
    <source>
        <dbReference type="Proteomes" id="UP000004995"/>
    </source>
</evidence>
<dbReference type="InterPro" id="IPR001547">
    <property type="entry name" value="Glyco_hydro_5"/>
</dbReference>
<evidence type="ECO:0000313" key="8">
    <source>
        <dbReference type="EnsemblPlants" id="KQL16047"/>
    </source>
</evidence>
<keyword evidence="6" id="KW-1133">Transmembrane helix</keyword>
<feature type="transmembrane region" description="Helical" evidence="6">
    <location>
        <begin position="42"/>
        <end position="62"/>
    </location>
</feature>
<dbReference type="SUPFAM" id="SSF51445">
    <property type="entry name" value="(Trans)glycosidases"/>
    <property type="match status" value="1"/>
</dbReference>
<proteinExistence type="inferred from homology"/>
<evidence type="ECO:0000256" key="1">
    <source>
        <dbReference type="ARBA" id="ARBA00001678"/>
    </source>
</evidence>
<dbReference type="EMBL" id="AGNK02001825">
    <property type="status" value="NOT_ANNOTATED_CDS"/>
    <property type="molecule type" value="Genomic_DNA"/>
</dbReference>
<dbReference type="STRING" id="4555.K3ZCS2"/>
<keyword evidence="6" id="KW-0812">Transmembrane</keyword>
<evidence type="ECO:0000256" key="4">
    <source>
        <dbReference type="ARBA" id="ARBA00022801"/>
    </source>
</evidence>
<protein>
    <recommendedName>
        <fullName evidence="3">mannan endo-1,4-beta-mannosidase</fullName>
        <ecNumber evidence="3">3.2.1.78</ecNumber>
    </recommendedName>
</protein>
<comment type="catalytic activity">
    <reaction evidence="1">
        <text>Random hydrolysis of (1-&gt;4)-beta-D-mannosidic linkages in mannans, galactomannans and glucomannans.</text>
        <dbReference type="EC" id="3.2.1.78"/>
    </reaction>
</comment>
<dbReference type="Pfam" id="PF26410">
    <property type="entry name" value="GH5_mannosidase"/>
    <property type="match status" value="1"/>
</dbReference>
<dbReference type="InterPro" id="IPR045053">
    <property type="entry name" value="MAN-like"/>
</dbReference>
<dbReference type="FunFam" id="3.20.20.80:FF:000012">
    <property type="entry name" value="Mannan endo-1,4-beta-mannosidase 6"/>
    <property type="match status" value="1"/>
</dbReference>
<dbReference type="HOGENOM" id="CLU_031603_0_0_1"/>
<dbReference type="GO" id="GO:0000272">
    <property type="term" value="P:polysaccharide catabolic process"/>
    <property type="evidence" value="ECO:0007669"/>
    <property type="project" value="InterPro"/>
</dbReference>